<dbReference type="SUPFAM" id="SSF109854">
    <property type="entry name" value="DinB/YfiT-like putative metalloenzymes"/>
    <property type="match status" value="1"/>
</dbReference>
<evidence type="ECO:0000313" key="1">
    <source>
        <dbReference type="EMBL" id="OZM72014.1"/>
    </source>
</evidence>
<comment type="caution">
    <text evidence="1">The sequence shown here is derived from an EMBL/GenBank/DDBJ whole genome shotgun (WGS) entry which is preliminary data.</text>
</comment>
<sequence>MTGSDPKSDLHRYLRTAREALLWKLDGLGEYDIRRPLTPTGTNLLGLAKHVAGCEVGYFGLVFGRPFGEPLPWLDDDAEPNVDMWAAPGESRSDILGLYERVRAHSDATIEALDLEARGTVPHWPADRSEVTLHRILVHMIAETNRHAGHADIVRELVDGAAGLRRGNDNMAPGDETWWPGYRDRLERTAREAARD</sequence>
<protein>
    <recommendedName>
        <fullName evidence="3">DinB family protein</fullName>
    </recommendedName>
</protein>
<dbReference type="AlphaFoldDB" id="A0A263D0P0"/>
<dbReference type="InParanoid" id="A0A263D0P0"/>
<dbReference type="RefSeq" id="WP_094863970.1">
    <property type="nucleotide sequence ID" value="NZ_NKYE01000010.1"/>
</dbReference>
<dbReference type="EMBL" id="NKYE01000010">
    <property type="protein sequence ID" value="OZM72014.1"/>
    <property type="molecule type" value="Genomic_DNA"/>
</dbReference>
<organism evidence="1 2">
    <name type="scientific">Amycolatopsis antarctica</name>
    <dbReference type="NCBI Taxonomy" id="1854586"/>
    <lineage>
        <taxon>Bacteria</taxon>
        <taxon>Bacillati</taxon>
        <taxon>Actinomycetota</taxon>
        <taxon>Actinomycetes</taxon>
        <taxon>Pseudonocardiales</taxon>
        <taxon>Pseudonocardiaceae</taxon>
        <taxon>Amycolatopsis</taxon>
    </lineage>
</organism>
<dbReference type="InterPro" id="IPR034660">
    <property type="entry name" value="DinB/YfiT-like"/>
</dbReference>
<dbReference type="OrthoDB" id="4548523at2"/>
<name>A0A263D0P0_9PSEU</name>
<keyword evidence="2" id="KW-1185">Reference proteome</keyword>
<dbReference type="InterPro" id="IPR007061">
    <property type="entry name" value="MST-like"/>
</dbReference>
<accession>A0A263D0P0</accession>
<dbReference type="Pfam" id="PF04978">
    <property type="entry name" value="MST"/>
    <property type="match status" value="1"/>
</dbReference>
<reference evidence="1 2" key="1">
    <citation type="submission" date="2017-07" db="EMBL/GenBank/DDBJ databases">
        <title>Amycolatopsis antarcticus sp. nov., isolated from the surface of an Antarcticus brown macroalga.</title>
        <authorList>
            <person name="Wang J."/>
            <person name="Leiva S."/>
            <person name="Huang J."/>
            <person name="Huang Y."/>
        </authorList>
    </citation>
    <scope>NUCLEOTIDE SEQUENCE [LARGE SCALE GENOMIC DNA]</scope>
    <source>
        <strain evidence="1 2">AU-G6</strain>
    </source>
</reference>
<evidence type="ECO:0000313" key="2">
    <source>
        <dbReference type="Proteomes" id="UP000242444"/>
    </source>
</evidence>
<dbReference type="Gene3D" id="1.20.120.450">
    <property type="entry name" value="dinb family like domain"/>
    <property type="match status" value="1"/>
</dbReference>
<dbReference type="Proteomes" id="UP000242444">
    <property type="component" value="Unassembled WGS sequence"/>
</dbReference>
<evidence type="ECO:0008006" key="3">
    <source>
        <dbReference type="Google" id="ProtNLM"/>
    </source>
</evidence>
<gene>
    <name evidence="1" type="ORF">CFN78_17935</name>
</gene>
<proteinExistence type="predicted"/>